<dbReference type="InterPro" id="IPR013096">
    <property type="entry name" value="Cupin_2"/>
</dbReference>
<dbReference type="PIRSF" id="PIRSF029883">
    <property type="entry name" value="KdgF"/>
    <property type="match status" value="1"/>
</dbReference>
<dbReference type="Proteomes" id="UP000294292">
    <property type="component" value="Chromosome"/>
</dbReference>
<dbReference type="Pfam" id="PF07883">
    <property type="entry name" value="Cupin_2"/>
    <property type="match status" value="1"/>
</dbReference>
<dbReference type="InterPro" id="IPR052535">
    <property type="entry name" value="Bacilysin_H2HPP_isomerase"/>
</dbReference>
<dbReference type="PANTHER" id="PTHR40112:SF1">
    <property type="entry name" value="H2HPP ISOMERASE"/>
    <property type="match status" value="1"/>
</dbReference>
<dbReference type="InterPro" id="IPR011051">
    <property type="entry name" value="RmlC_Cupin_sf"/>
</dbReference>
<dbReference type="KEGG" id="panc:E2636_12220"/>
<protein>
    <submittedName>
        <fullName evidence="2">Cupin domain-containing protein</fullName>
    </submittedName>
</protein>
<evidence type="ECO:0000313" key="3">
    <source>
        <dbReference type="Proteomes" id="UP000294292"/>
    </source>
</evidence>
<evidence type="ECO:0000313" key="2">
    <source>
        <dbReference type="EMBL" id="QBP41868.1"/>
    </source>
</evidence>
<dbReference type="Gene3D" id="2.60.120.10">
    <property type="entry name" value="Jelly Rolls"/>
    <property type="match status" value="1"/>
</dbReference>
<dbReference type="OrthoDB" id="9811153at2"/>
<dbReference type="SUPFAM" id="SSF51182">
    <property type="entry name" value="RmlC-like cupins"/>
    <property type="match status" value="1"/>
</dbReference>
<dbReference type="AlphaFoldDB" id="A0A4P6ZZY7"/>
<organism evidence="2 3">
    <name type="scientific">Paenisporosarcina antarctica</name>
    <dbReference type="NCBI Taxonomy" id="417367"/>
    <lineage>
        <taxon>Bacteria</taxon>
        <taxon>Bacillati</taxon>
        <taxon>Bacillota</taxon>
        <taxon>Bacilli</taxon>
        <taxon>Bacillales</taxon>
        <taxon>Caryophanaceae</taxon>
        <taxon>Paenisporosarcina</taxon>
    </lineage>
</organism>
<dbReference type="CDD" id="cd02238">
    <property type="entry name" value="cupin_KdgF"/>
    <property type="match status" value="1"/>
</dbReference>
<dbReference type="RefSeq" id="WP_134210439.1">
    <property type="nucleotide sequence ID" value="NZ_CP038015.1"/>
</dbReference>
<name>A0A4P6ZZY7_9BACL</name>
<gene>
    <name evidence="2" type="ORF">E2636_12220</name>
</gene>
<reference evidence="2 3" key="1">
    <citation type="submission" date="2019-03" db="EMBL/GenBank/DDBJ databases">
        <title>Complete genome sequence of Paenisporosarcina antarctica CGMCC 1.6503T.</title>
        <authorList>
            <person name="Rong J.-C."/>
            <person name="Chi N.-Y."/>
            <person name="Zhang Q.-F."/>
        </authorList>
    </citation>
    <scope>NUCLEOTIDE SEQUENCE [LARGE SCALE GENOMIC DNA]</scope>
    <source>
        <strain evidence="2 3">CGMCC 1.6503</strain>
    </source>
</reference>
<evidence type="ECO:0000259" key="1">
    <source>
        <dbReference type="Pfam" id="PF07883"/>
    </source>
</evidence>
<dbReference type="InterPro" id="IPR014710">
    <property type="entry name" value="RmlC-like_jellyroll"/>
</dbReference>
<accession>A0A4P6ZZY7</accession>
<dbReference type="EMBL" id="CP038015">
    <property type="protein sequence ID" value="QBP41868.1"/>
    <property type="molecule type" value="Genomic_DNA"/>
</dbReference>
<keyword evidence="3" id="KW-1185">Reference proteome</keyword>
<dbReference type="PANTHER" id="PTHR40112">
    <property type="entry name" value="H2HPP ISOMERASE"/>
    <property type="match status" value="1"/>
</dbReference>
<dbReference type="InterPro" id="IPR025499">
    <property type="entry name" value="KdgF"/>
</dbReference>
<feature type="domain" description="Cupin type-2" evidence="1">
    <location>
        <begin position="17"/>
        <end position="82"/>
    </location>
</feature>
<sequence length="92" mass="10230">MKRNILVAEGSIMLVKVELPEGFQGELDQHVEEQVSYIETGKLEFTLDGKVNVLSTGDTLFMPSNVPHQVKVIEACTIIDVFTPIRSSLLKN</sequence>
<proteinExistence type="predicted"/>